<dbReference type="OrthoDB" id="186344at2"/>
<protein>
    <submittedName>
        <fullName evidence="1">Uncharacterized protein</fullName>
    </submittedName>
</protein>
<dbReference type="RefSeq" id="WP_093831716.1">
    <property type="nucleotide sequence ID" value="NZ_FOLQ01000014.1"/>
</dbReference>
<accession>A0A1I2AVT0</accession>
<name>A0A1I2AVT0_9BACT</name>
<organism evidence="1 2">
    <name type="scientific">Spirosoma endophyticum</name>
    <dbReference type="NCBI Taxonomy" id="662367"/>
    <lineage>
        <taxon>Bacteria</taxon>
        <taxon>Pseudomonadati</taxon>
        <taxon>Bacteroidota</taxon>
        <taxon>Cytophagia</taxon>
        <taxon>Cytophagales</taxon>
        <taxon>Cytophagaceae</taxon>
        <taxon>Spirosoma</taxon>
    </lineage>
</organism>
<reference evidence="1 2" key="1">
    <citation type="submission" date="2016-10" db="EMBL/GenBank/DDBJ databases">
        <authorList>
            <person name="de Groot N.N."/>
        </authorList>
    </citation>
    <scope>NUCLEOTIDE SEQUENCE [LARGE SCALE GENOMIC DNA]</scope>
    <source>
        <strain evidence="1 2">DSM 26130</strain>
    </source>
</reference>
<sequence length="337" mass="38153">MLVTICTIRQLPQALALGDSFCQSAANGTSASVVIGLADDPVHLPAGFVSPYPLVPIGELLSTEQLTTLSSVYTPTEFATACKPLFIKEIFRRYPQSDRLLYADPNIQFVGPLTPVWERLATANTLLTPFITRHPGQAGAIDTQWPDEKFFQNVGLYSADFLAFRRSAETDRLLTWWDDRVRERAYIDFCAGLCLDQLWLMHVPVFFLDVVVVRNPGWHVALWNLPERTLRQQGTNWVADGPAGQNQPVPFVNFKGLLNPDEGFFPYQNRVRISERPDAATLLTTYRQALSRYKSLLVELIEPAYGQKPEPVVLRGWRHTTVKSLRSITRFFDQVKL</sequence>
<proteinExistence type="predicted"/>
<dbReference type="Proteomes" id="UP000198598">
    <property type="component" value="Unassembled WGS sequence"/>
</dbReference>
<keyword evidence="2" id="KW-1185">Reference proteome</keyword>
<evidence type="ECO:0000313" key="2">
    <source>
        <dbReference type="Proteomes" id="UP000198598"/>
    </source>
</evidence>
<dbReference type="AlphaFoldDB" id="A0A1I2AVT0"/>
<gene>
    <name evidence="1" type="ORF">SAMN05216167_11498</name>
</gene>
<evidence type="ECO:0000313" key="1">
    <source>
        <dbReference type="EMBL" id="SFE47837.1"/>
    </source>
</evidence>
<dbReference type="STRING" id="662367.SAMN05216167_11498"/>
<dbReference type="EMBL" id="FOLQ01000014">
    <property type="protein sequence ID" value="SFE47837.1"/>
    <property type="molecule type" value="Genomic_DNA"/>
</dbReference>